<proteinExistence type="predicted"/>
<dbReference type="AlphaFoldDB" id="N9KNU5"/>
<protein>
    <submittedName>
        <fullName evidence="1">Uncharacterized protein</fullName>
    </submittedName>
</protein>
<evidence type="ECO:0000313" key="2">
    <source>
        <dbReference type="Proteomes" id="UP000023774"/>
    </source>
</evidence>
<dbReference type="PATRIC" id="fig|1217709.3.peg.2341"/>
<name>N9KNU5_9GAMM</name>
<comment type="caution">
    <text evidence="1">The sequence shown here is derived from an EMBL/GenBank/DDBJ whole genome shotgun (WGS) entry which is preliminary data.</text>
</comment>
<dbReference type="EMBL" id="APRJ01000013">
    <property type="protein sequence ID" value="ENW85603.1"/>
    <property type="molecule type" value="Genomic_DNA"/>
</dbReference>
<keyword evidence="2" id="KW-1185">Reference proteome</keyword>
<dbReference type="OrthoDB" id="6712359at2"/>
<dbReference type="RefSeq" id="WP_005173002.1">
    <property type="nucleotide sequence ID" value="NZ_KB850035.1"/>
</dbReference>
<organism evidence="1 2">
    <name type="scientific">Acinetobacter pseudolwoffii</name>
    <dbReference type="NCBI Taxonomy" id="2053287"/>
    <lineage>
        <taxon>Bacteria</taxon>
        <taxon>Pseudomonadati</taxon>
        <taxon>Pseudomonadota</taxon>
        <taxon>Gammaproteobacteria</taxon>
        <taxon>Moraxellales</taxon>
        <taxon>Moraxellaceae</taxon>
        <taxon>Acinetobacter</taxon>
    </lineage>
</organism>
<dbReference type="HOGENOM" id="CLU_024041_0_0_6"/>
<sequence>MNALKKAHLVKELHELIQQLEHQALPLYDVARFKKRIRDIFNLCDEPIFKNQILAFKAQTQPELAAYQFSASTPYHLSFRGYFTEIPALEKALYTQPDIGWAILHHPERGWQVWLIPAPKHPALNSEWNELQQCSIWLSQQQLTTGLQAAPPLTVPALSLNEAEASLKAVATTRYHRGRQKAKINPLSLNHSDEPHIQIQATPEYLDHPLPTETAIVQEKIIVPEVIDFPAEIQLGDVIAQVQPLTPEDTNLQRLCTLELEPDVGHPAYLDIVLYYAAEDHWQARQVYLVEQLNLQGQFIKYLMLLGASSQLQAHYCIEHWLSQHQYQYQYQYQAAAIKSLSWPQLSTGFTQLHLLSKAYLQQAEIVWTQPDYYPYIPADSIQKQKFISFEEALADFSTPILLLQEHQRIRVIHGEKRLSLAEDELAYPSILLQRDQQLNWQKIHTIILMMSQPIQVMELYQAIQTQIIE</sequence>
<dbReference type="Proteomes" id="UP000023774">
    <property type="component" value="Unassembled WGS sequence"/>
</dbReference>
<gene>
    <name evidence="1" type="ORF">F906_02416</name>
</gene>
<accession>N9KNU5</accession>
<evidence type="ECO:0000313" key="1">
    <source>
        <dbReference type="EMBL" id="ENW85603.1"/>
    </source>
</evidence>
<reference evidence="1 2" key="1">
    <citation type="submission" date="2013-02" db="EMBL/GenBank/DDBJ databases">
        <title>The Genome Sequence of Acinetobacter sp. NIPH 713.</title>
        <authorList>
            <consortium name="The Broad Institute Genome Sequencing Platform"/>
            <consortium name="The Broad Institute Genome Sequencing Center for Infectious Disease"/>
            <person name="Cerqueira G."/>
            <person name="Feldgarden M."/>
            <person name="Courvalin P."/>
            <person name="Perichon B."/>
            <person name="Grillot-Courvalin C."/>
            <person name="Clermont D."/>
            <person name="Rocha E."/>
            <person name="Yoon E.-J."/>
            <person name="Nemec A."/>
            <person name="Walker B."/>
            <person name="Young S.K."/>
            <person name="Zeng Q."/>
            <person name="Gargeya S."/>
            <person name="Fitzgerald M."/>
            <person name="Haas B."/>
            <person name="Abouelleil A."/>
            <person name="Alvarado L."/>
            <person name="Arachchi H.M."/>
            <person name="Berlin A.M."/>
            <person name="Chapman S.B."/>
            <person name="Dewar J."/>
            <person name="Goldberg J."/>
            <person name="Griggs A."/>
            <person name="Gujja S."/>
            <person name="Hansen M."/>
            <person name="Howarth C."/>
            <person name="Imamovic A."/>
            <person name="Larimer J."/>
            <person name="McCowan C."/>
            <person name="Murphy C."/>
            <person name="Neiman D."/>
            <person name="Pearson M."/>
            <person name="Priest M."/>
            <person name="Roberts A."/>
            <person name="Saif S."/>
            <person name="Shea T."/>
            <person name="Sisk P."/>
            <person name="Sykes S."/>
            <person name="Wortman J."/>
            <person name="Nusbaum C."/>
            <person name="Birren B."/>
        </authorList>
    </citation>
    <scope>NUCLEOTIDE SEQUENCE [LARGE SCALE GENOMIC DNA]</scope>
    <source>
        <strain evidence="1 2">NIPH 713</strain>
    </source>
</reference>